<keyword evidence="3" id="KW-1185">Reference proteome</keyword>
<accession>A0ABT3FX70</accession>
<dbReference type="SUPFAM" id="SSF50800">
    <property type="entry name" value="PK beta-barrel domain-like"/>
    <property type="match status" value="1"/>
</dbReference>
<dbReference type="PROSITE" id="PS51340">
    <property type="entry name" value="MOSC"/>
    <property type="match status" value="1"/>
</dbReference>
<dbReference type="EMBL" id="JAPDDR010000001">
    <property type="protein sequence ID" value="MCW1912191.1"/>
    <property type="molecule type" value="Genomic_DNA"/>
</dbReference>
<organism evidence="2 3">
    <name type="scientific">Luteolibacter rhizosphaerae</name>
    <dbReference type="NCBI Taxonomy" id="2989719"/>
    <lineage>
        <taxon>Bacteria</taxon>
        <taxon>Pseudomonadati</taxon>
        <taxon>Verrucomicrobiota</taxon>
        <taxon>Verrucomicrobiia</taxon>
        <taxon>Verrucomicrobiales</taxon>
        <taxon>Verrucomicrobiaceae</taxon>
        <taxon>Luteolibacter</taxon>
    </lineage>
</organism>
<gene>
    <name evidence="2" type="ORF">OJ996_01315</name>
</gene>
<dbReference type="InterPro" id="IPR011037">
    <property type="entry name" value="Pyrv_Knase-like_insert_dom_sf"/>
</dbReference>
<dbReference type="PANTHER" id="PTHR36930">
    <property type="entry name" value="METAL-SULFUR CLUSTER BIOSYNTHESIS PROTEINS YUAD-RELATED"/>
    <property type="match status" value="1"/>
</dbReference>
<dbReference type="InterPro" id="IPR052716">
    <property type="entry name" value="MOSC_domain"/>
</dbReference>
<proteinExistence type="predicted"/>
<protein>
    <submittedName>
        <fullName evidence="2">MOSC domain-containing protein</fullName>
    </submittedName>
</protein>
<name>A0ABT3FX70_9BACT</name>
<dbReference type="Gene3D" id="2.40.33.20">
    <property type="entry name" value="PK beta-barrel domain-like"/>
    <property type="match status" value="1"/>
</dbReference>
<comment type="caution">
    <text evidence="2">The sequence shown here is derived from an EMBL/GenBank/DDBJ whole genome shotgun (WGS) entry which is preliminary data.</text>
</comment>
<dbReference type="PANTHER" id="PTHR36930:SF1">
    <property type="entry name" value="MOSC DOMAIN-CONTAINING PROTEIN"/>
    <property type="match status" value="1"/>
</dbReference>
<dbReference type="Proteomes" id="UP001165653">
    <property type="component" value="Unassembled WGS sequence"/>
</dbReference>
<sequence>MSSRVVIHGIYTSPGHNYFGHHGQEPSAHGIVEHESVELVAGKGIPGDRFFGWKDAYKGQVTFIDRQTLDVVREYTGDPDLDASVFRRNVVISGADLNALVGKTFRLGDVFLQGTQKCAPCHWMDTACDKAKTEKIMFNRGGLRCRILESGKISLGEMDFGEVEAAGV</sequence>
<evidence type="ECO:0000259" key="1">
    <source>
        <dbReference type="PROSITE" id="PS51340"/>
    </source>
</evidence>
<evidence type="ECO:0000313" key="3">
    <source>
        <dbReference type="Proteomes" id="UP001165653"/>
    </source>
</evidence>
<dbReference type="InterPro" id="IPR005302">
    <property type="entry name" value="MoCF_Sase_C"/>
</dbReference>
<dbReference type="RefSeq" id="WP_264510364.1">
    <property type="nucleotide sequence ID" value="NZ_JAPDDR010000001.1"/>
</dbReference>
<dbReference type="Pfam" id="PF03473">
    <property type="entry name" value="MOSC"/>
    <property type="match status" value="1"/>
</dbReference>
<feature type="domain" description="MOSC" evidence="1">
    <location>
        <begin position="25"/>
        <end position="162"/>
    </location>
</feature>
<reference evidence="2" key="1">
    <citation type="submission" date="2022-10" db="EMBL/GenBank/DDBJ databases">
        <title>Luteolibacter sp. GHJ8, whole genome shotgun sequencing project.</title>
        <authorList>
            <person name="Zhao G."/>
            <person name="Shen L."/>
        </authorList>
    </citation>
    <scope>NUCLEOTIDE SEQUENCE</scope>
    <source>
        <strain evidence="2">GHJ8</strain>
    </source>
</reference>
<evidence type="ECO:0000313" key="2">
    <source>
        <dbReference type="EMBL" id="MCW1912191.1"/>
    </source>
</evidence>